<keyword evidence="2" id="KW-0812">Transmembrane</keyword>
<evidence type="ECO:0000256" key="1">
    <source>
        <dbReference type="SAM" id="Coils"/>
    </source>
</evidence>
<name>A0A437MZN8_9SPHI</name>
<gene>
    <name evidence="4" type="ORF">EOD41_04150</name>
</gene>
<evidence type="ECO:0000259" key="3">
    <source>
        <dbReference type="Pfam" id="PF02601"/>
    </source>
</evidence>
<feature type="transmembrane region" description="Helical" evidence="2">
    <location>
        <begin position="356"/>
        <end position="375"/>
    </location>
</feature>
<dbReference type="PANTHER" id="PTHR30008">
    <property type="entry name" value="EXODEOXYRIBONUCLEASE 7 LARGE SUBUNIT"/>
    <property type="match status" value="1"/>
</dbReference>
<dbReference type="Pfam" id="PF02601">
    <property type="entry name" value="Exonuc_VII_L"/>
    <property type="match status" value="1"/>
</dbReference>
<dbReference type="RefSeq" id="WP_127703496.1">
    <property type="nucleotide sequence ID" value="NZ_SACK01000001.1"/>
</dbReference>
<organism evidence="4 5">
    <name type="scientific">Mucilaginibacter limnophilus</name>
    <dbReference type="NCBI Taxonomy" id="1932778"/>
    <lineage>
        <taxon>Bacteria</taxon>
        <taxon>Pseudomonadati</taxon>
        <taxon>Bacteroidota</taxon>
        <taxon>Sphingobacteriia</taxon>
        <taxon>Sphingobacteriales</taxon>
        <taxon>Sphingobacteriaceae</taxon>
        <taxon>Mucilaginibacter</taxon>
    </lineage>
</organism>
<dbReference type="InterPro" id="IPR020579">
    <property type="entry name" value="Exonuc_VII_lsu_C"/>
</dbReference>
<feature type="domain" description="Exonuclease VII large subunit C-terminal" evidence="3">
    <location>
        <begin position="142"/>
        <end position="343"/>
    </location>
</feature>
<dbReference type="PANTHER" id="PTHR30008:SF0">
    <property type="entry name" value="EXODEOXYRIBONUCLEASE 7 LARGE SUBUNIT"/>
    <property type="match status" value="1"/>
</dbReference>
<protein>
    <recommendedName>
        <fullName evidence="3">Exonuclease VII large subunit C-terminal domain-containing protein</fullName>
    </recommendedName>
</protein>
<evidence type="ECO:0000313" key="4">
    <source>
        <dbReference type="EMBL" id="RVU03130.1"/>
    </source>
</evidence>
<dbReference type="GO" id="GO:0009318">
    <property type="term" value="C:exodeoxyribonuclease VII complex"/>
    <property type="evidence" value="ECO:0007669"/>
    <property type="project" value="InterPro"/>
</dbReference>
<sequence>MENQEAIVYSPAAVLNIFNNSISLKQTQRIIQLRGIFVMGKGAFYNGSYYDSLKDESTDAQITLVVPALIRNELQHNKTVTINGYITRRVVNNASRIEIQLTVTELVGQTQNKYSDEELKRIELQQAKAAAGFRDVQSWIKEKIINEQPFRIGVIIGKTAIIDSDIKHQLRESIGFYELEFHKINLSSESEIIATMTQLDTHTDIIVISRGGGENLDIFNKPSIAEKALQLKALFVTAIGHKEDVTLLQKVADKAFITPSEFGQFLNDTYNHTIEEAQHSRAQLVESVTKQLSAGYQKEIDNLKEQVKNLEELKKQSAADMQKVYEEKITGLNQLQLEKHALYEQRIAELNKKSNVNWIAVIIAIVVGLVIGYLIKGH</sequence>
<dbReference type="Proteomes" id="UP000282759">
    <property type="component" value="Unassembled WGS sequence"/>
</dbReference>
<keyword evidence="1" id="KW-0175">Coiled coil</keyword>
<keyword evidence="5" id="KW-1185">Reference proteome</keyword>
<dbReference type="OrthoDB" id="785071at2"/>
<dbReference type="EMBL" id="SACK01000001">
    <property type="protein sequence ID" value="RVU03130.1"/>
    <property type="molecule type" value="Genomic_DNA"/>
</dbReference>
<feature type="coiled-coil region" evidence="1">
    <location>
        <begin position="293"/>
        <end position="353"/>
    </location>
</feature>
<evidence type="ECO:0000313" key="5">
    <source>
        <dbReference type="Proteomes" id="UP000282759"/>
    </source>
</evidence>
<keyword evidence="2" id="KW-1133">Transmembrane helix</keyword>
<comment type="caution">
    <text evidence="4">The sequence shown here is derived from an EMBL/GenBank/DDBJ whole genome shotgun (WGS) entry which is preliminary data.</text>
</comment>
<dbReference type="GO" id="GO:0008855">
    <property type="term" value="F:exodeoxyribonuclease VII activity"/>
    <property type="evidence" value="ECO:0007669"/>
    <property type="project" value="InterPro"/>
</dbReference>
<keyword evidence="2" id="KW-0472">Membrane</keyword>
<reference evidence="4 5" key="1">
    <citation type="submission" date="2019-01" db="EMBL/GenBank/DDBJ databases">
        <authorList>
            <person name="Chen W.-M."/>
        </authorList>
    </citation>
    <scope>NUCLEOTIDE SEQUENCE [LARGE SCALE GENOMIC DNA]</scope>
    <source>
        <strain evidence="4 5">YBJ-36</strain>
    </source>
</reference>
<evidence type="ECO:0000256" key="2">
    <source>
        <dbReference type="SAM" id="Phobius"/>
    </source>
</evidence>
<dbReference type="GO" id="GO:0006308">
    <property type="term" value="P:DNA catabolic process"/>
    <property type="evidence" value="ECO:0007669"/>
    <property type="project" value="InterPro"/>
</dbReference>
<dbReference type="AlphaFoldDB" id="A0A437MZN8"/>
<accession>A0A437MZN8</accession>
<proteinExistence type="predicted"/>
<dbReference type="InterPro" id="IPR003753">
    <property type="entry name" value="Exonuc_VII_L"/>
</dbReference>